<dbReference type="Proteomes" id="UP000053881">
    <property type="component" value="Unassembled WGS sequence"/>
</dbReference>
<dbReference type="PATRIC" id="fig|217031.4.peg.1880"/>
<gene>
    <name evidence="1" type="ORF">ACA29_05635</name>
</gene>
<dbReference type="Gene3D" id="3.90.350.10">
    <property type="entry name" value="Transposase Inhibitor Protein From Tn5, Chain A, domain 1"/>
    <property type="match status" value="1"/>
</dbReference>
<sequence>MNALFDFMHQKKQQYIVRLTENRKIFWKGKWFKSTVLRDSRKGKIKTTLTFKENGKVKKETVKKETIYVSHLNVKITAGKRSIRLVLVYGLGEKPNDVGHQQGHQG</sequence>
<evidence type="ECO:0008006" key="3">
    <source>
        <dbReference type="Google" id="ProtNLM"/>
    </source>
</evidence>
<evidence type="ECO:0000313" key="2">
    <source>
        <dbReference type="Proteomes" id="UP000053881"/>
    </source>
</evidence>
<protein>
    <recommendedName>
        <fullName evidence="3">Transposase</fullName>
    </recommendedName>
</protein>
<dbReference type="EMBL" id="LGPB01000056">
    <property type="protein sequence ID" value="KRG14950.1"/>
    <property type="molecule type" value="Genomic_DNA"/>
</dbReference>
<proteinExistence type="predicted"/>
<comment type="caution">
    <text evidence="1">The sequence shown here is derived from an EMBL/GenBank/DDBJ whole genome shotgun (WGS) entry which is preliminary data.</text>
</comment>
<accession>A0A0Q9Y1N0</accession>
<evidence type="ECO:0000313" key="1">
    <source>
        <dbReference type="EMBL" id="KRG14950.1"/>
    </source>
</evidence>
<organism evidence="1 2">
    <name type="scientific">Lederbergia galactosidilytica</name>
    <dbReference type="NCBI Taxonomy" id="217031"/>
    <lineage>
        <taxon>Bacteria</taxon>
        <taxon>Bacillati</taxon>
        <taxon>Bacillota</taxon>
        <taxon>Bacilli</taxon>
        <taxon>Bacillales</taxon>
        <taxon>Bacillaceae</taxon>
        <taxon>Lederbergia</taxon>
    </lineage>
</organism>
<dbReference type="AlphaFoldDB" id="A0A0Q9Y1N0"/>
<name>A0A0Q9Y1N0_9BACI</name>
<reference evidence="1 2" key="1">
    <citation type="submission" date="2015-06" db="EMBL/GenBank/DDBJ databases">
        <title>Genome sequencing project of Bacillus galactosidilyticus PL133.</title>
        <authorList>
            <person name="Gaiero J."/>
            <person name="Nicol R."/>
            <person name="Habash M."/>
        </authorList>
    </citation>
    <scope>NUCLEOTIDE SEQUENCE [LARGE SCALE GENOMIC DNA]</scope>
    <source>
        <strain evidence="1 2">PL133</strain>
    </source>
</reference>